<proteinExistence type="predicted"/>
<comment type="caution">
    <text evidence="2">The sequence shown here is derived from an EMBL/GenBank/DDBJ whole genome shotgun (WGS) entry which is preliminary data.</text>
</comment>
<dbReference type="Proteomes" id="UP001331515">
    <property type="component" value="Unassembled WGS sequence"/>
</dbReference>
<name>A0AAN8D6X0_CHAGU</name>
<evidence type="ECO:0000256" key="1">
    <source>
        <dbReference type="SAM" id="SignalP"/>
    </source>
</evidence>
<evidence type="ECO:0000313" key="3">
    <source>
        <dbReference type="Proteomes" id="UP001331515"/>
    </source>
</evidence>
<evidence type="ECO:0000313" key="2">
    <source>
        <dbReference type="EMBL" id="KAK5916514.1"/>
    </source>
</evidence>
<dbReference type="EMBL" id="JAURVH010001526">
    <property type="protein sequence ID" value="KAK5916514.1"/>
    <property type="molecule type" value="Genomic_DNA"/>
</dbReference>
<reference evidence="2 3" key="1">
    <citation type="journal article" date="2023" name="Mol. Biol. Evol.">
        <title>Genomics of Secondarily Temperate Adaptation in the Only Non-Antarctic Icefish.</title>
        <authorList>
            <person name="Rivera-Colon A.G."/>
            <person name="Rayamajhi N."/>
            <person name="Minhas B.F."/>
            <person name="Madrigal G."/>
            <person name="Bilyk K.T."/>
            <person name="Yoon V."/>
            <person name="Hune M."/>
            <person name="Gregory S."/>
            <person name="Cheng C.H.C."/>
            <person name="Catchen J.M."/>
        </authorList>
    </citation>
    <scope>NUCLEOTIDE SEQUENCE [LARGE SCALE GENOMIC DNA]</scope>
    <source>
        <tissue evidence="2">White muscle</tissue>
    </source>
</reference>
<feature type="signal peptide" evidence="1">
    <location>
        <begin position="1"/>
        <end position="16"/>
    </location>
</feature>
<sequence length="91" mass="9740">MQILMLAVCVAWHIHSSPLLECVRPGSRSVPELQRQRLSPLIDHAACSSAKECQVKLLWPGTGPVLSPPSPRGSQRPVATPLPLALSVTLG</sequence>
<feature type="chain" id="PRO_5042863859" description="Secreted protein" evidence="1">
    <location>
        <begin position="17"/>
        <end position="91"/>
    </location>
</feature>
<keyword evidence="1" id="KW-0732">Signal</keyword>
<evidence type="ECO:0008006" key="4">
    <source>
        <dbReference type="Google" id="ProtNLM"/>
    </source>
</evidence>
<protein>
    <recommendedName>
        <fullName evidence="4">Secreted protein</fullName>
    </recommendedName>
</protein>
<gene>
    <name evidence="2" type="ORF">CgunFtcFv8_011491</name>
</gene>
<accession>A0AAN8D6X0</accession>
<keyword evidence="3" id="KW-1185">Reference proteome</keyword>
<organism evidence="2 3">
    <name type="scientific">Champsocephalus gunnari</name>
    <name type="common">Mackerel icefish</name>
    <dbReference type="NCBI Taxonomy" id="52237"/>
    <lineage>
        <taxon>Eukaryota</taxon>
        <taxon>Metazoa</taxon>
        <taxon>Chordata</taxon>
        <taxon>Craniata</taxon>
        <taxon>Vertebrata</taxon>
        <taxon>Euteleostomi</taxon>
        <taxon>Actinopterygii</taxon>
        <taxon>Neopterygii</taxon>
        <taxon>Teleostei</taxon>
        <taxon>Neoteleostei</taxon>
        <taxon>Acanthomorphata</taxon>
        <taxon>Eupercaria</taxon>
        <taxon>Perciformes</taxon>
        <taxon>Notothenioidei</taxon>
        <taxon>Channichthyidae</taxon>
        <taxon>Champsocephalus</taxon>
    </lineage>
</organism>
<dbReference type="AlphaFoldDB" id="A0AAN8D6X0"/>